<dbReference type="AlphaFoldDB" id="K2RSB7"/>
<reference evidence="10 11" key="1">
    <citation type="journal article" date="2012" name="BMC Genomics">
        <title>Tools to kill: Genome of one of the most destructive plant pathogenic fungi Macrophomina phaseolina.</title>
        <authorList>
            <person name="Islam M.S."/>
            <person name="Haque M.S."/>
            <person name="Islam M.M."/>
            <person name="Emdad E.M."/>
            <person name="Halim A."/>
            <person name="Hossen Q.M.M."/>
            <person name="Hossain M.Z."/>
            <person name="Ahmed B."/>
            <person name="Rahim S."/>
            <person name="Rahman M.S."/>
            <person name="Alam M.M."/>
            <person name="Hou S."/>
            <person name="Wan X."/>
            <person name="Saito J.A."/>
            <person name="Alam M."/>
        </authorList>
    </citation>
    <scope>NUCLEOTIDE SEQUENCE [LARGE SCALE GENOMIC DNA]</scope>
    <source>
        <strain evidence="10 11">MS6</strain>
    </source>
</reference>
<feature type="transmembrane region" description="Helical" evidence="9">
    <location>
        <begin position="98"/>
        <end position="120"/>
    </location>
</feature>
<gene>
    <name evidence="10" type="ORF">MPH_05199</name>
</gene>
<dbReference type="OrthoDB" id="187171at2759"/>
<organism evidence="10 11">
    <name type="scientific">Macrophomina phaseolina (strain MS6)</name>
    <name type="common">Charcoal rot fungus</name>
    <dbReference type="NCBI Taxonomy" id="1126212"/>
    <lineage>
        <taxon>Eukaryota</taxon>
        <taxon>Fungi</taxon>
        <taxon>Dikarya</taxon>
        <taxon>Ascomycota</taxon>
        <taxon>Pezizomycotina</taxon>
        <taxon>Dothideomycetes</taxon>
        <taxon>Dothideomycetes incertae sedis</taxon>
        <taxon>Botryosphaeriales</taxon>
        <taxon>Botryosphaeriaceae</taxon>
        <taxon>Macrophomina</taxon>
    </lineage>
</organism>
<dbReference type="GO" id="GO:0016811">
    <property type="term" value="F:hydrolase activity, acting on carbon-nitrogen (but not peptide) bonds, in linear amides"/>
    <property type="evidence" value="ECO:0007669"/>
    <property type="project" value="InterPro"/>
</dbReference>
<dbReference type="EMBL" id="AHHD01000232">
    <property type="protein sequence ID" value="EKG17578.1"/>
    <property type="molecule type" value="Genomic_DNA"/>
</dbReference>
<keyword evidence="7" id="KW-0479">Metal-binding</keyword>
<feature type="binding site" evidence="7">
    <location>
        <position position="27"/>
    </location>
    <ligand>
        <name>Ca(2+)</name>
        <dbReference type="ChEBI" id="CHEBI:29108"/>
    </ligand>
</feature>
<dbReference type="PANTHER" id="PTHR46187">
    <property type="entry name" value="ALKALINE CERAMIDASE 3"/>
    <property type="match status" value="1"/>
</dbReference>
<feature type="binding site" evidence="8">
    <location>
        <position position="275"/>
    </location>
    <ligand>
        <name>Zn(2+)</name>
        <dbReference type="ChEBI" id="CHEBI:29105"/>
        <note>catalytic</note>
    </ligand>
</feature>
<feature type="transmembrane region" description="Helical" evidence="9">
    <location>
        <begin position="37"/>
        <end position="60"/>
    </location>
</feature>
<dbReference type="eggNOG" id="KOG2329">
    <property type="taxonomic scope" value="Eukaryota"/>
</dbReference>
<feature type="binding site" evidence="8">
    <location>
        <position position="93"/>
    </location>
    <ligand>
        <name>Zn(2+)</name>
        <dbReference type="ChEBI" id="CHEBI:29105"/>
        <note>catalytic</note>
    </ligand>
</feature>
<evidence type="ECO:0000256" key="3">
    <source>
        <dbReference type="ARBA" id="ARBA00022692"/>
    </source>
</evidence>
<name>K2RSB7_MACPH</name>
<keyword evidence="6 9" id="KW-0472">Membrane</keyword>
<evidence type="ECO:0000313" key="10">
    <source>
        <dbReference type="EMBL" id="EKG17578.1"/>
    </source>
</evidence>
<evidence type="ECO:0000256" key="6">
    <source>
        <dbReference type="ARBA" id="ARBA00023136"/>
    </source>
</evidence>
<evidence type="ECO:0000256" key="4">
    <source>
        <dbReference type="ARBA" id="ARBA00022801"/>
    </source>
</evidence>
<dbReference type="FunCoup" id="K2RSB7">
    <property type="interactions" value="561"/>
</dbReference>
<protein>
    <submittedName>
        <fullName evidence="10">Ceramidase</fullName>
    </submittedName>
</protein>
<dbReference type="STRING" id="1126212.K2RSB7"/>
<evidence type="ECO:0000256" key="7">
    <source>
        <dbReference type="PIRSR" id="PIRSR608901-1"/>
    </source>
</evidence>
<evidence type="ECO:0000313" key="11">
    <source>
        <dbReference type="Proteomes" id="UP000007129"/>
    </source>
</evidence>
<comment type="caution">
    <text evidence="10">The sequence shown here is derived from an EMBL/GenBank/DDBJ whole genome shotgun (WGS) entry which is preliminary data.</text>
</comment>
<feature type="binding site" evidence="7">
    <location>
        <position position="45"/>
    </location>
    <ligand>
        <name>Ca(2+)</name>
        <dbReference type="ChEBI" id="CHEBI:29108"/>
    </ligand>
</feature>
<sequence length="340" mass="39171">MPDWLPSIPYPAPQDGFWSPVTSTLNWCEEASTHPDYYATIYSAEIVNTLTNLLFVYLAFKGINNCLRNDHDAIFLVTYLGYLVVGTGSFLFHTTLKYPMQLVDELSMIYTTCLMFYATFSYGQSRLYAQLLGLFLLGLSAFITGYYHYLQDPAFHQNMYALLTAIVLLRSMYIMEVRLRPTLKAKERAESADAATLQGNEKARKIDSAAVSRERLRKDKRDIAILHTMWKMVAFGLSIFLGGFAIWTLDNEFCGTLRRWRRDVGLPWGIVLEGHGWWHLMTGIGAYFYITWGIWLRHCLNGKQDQYELIWPNIFTMPLVVKTETPYQLNGDAKHGKKEL</sequence>
<dbReference type="Pfam" id="PF05875">
    <property type="entry name" value="Ceramidase"/>
    <property type="match status" value="1"/>
</dbReference>
<dbReference type="VEuPathDB" id="FungiDB:MPH_05199"/>
<comment type="cofactor">
    <cofactor evidence="8">
        <name>Zn(2+)</name>
        <dbReference type="ChEBI" id="CHEBI:29105"/>
    </cofactor>
</comment>
<evidence type="ECO:0000256" key="1">
    <source>
        <dbReference type="ARBA" id="ARBA00004141"/>
    </source>
</evidence>
<evidence type="ECO:0000256" key="9">
    <source>
        <dbReference type="SAM" id="Phobius"/>
    </source>
</evidence>
<dbReference type="GO" id="GO:0005789">
    <property type="term" value="C:endoplasmic reticulum membrane"/>
    <property type="evidence" value="ECO:0007669"/>
    <property type="project" value="TreeGrafter"/>
</dbReference>
<accession>K2RSB7</accession>
<dbReference type="GO" id="GO:0046514">
    <property type="term" value="P:ceramide catabolic process"/>
    <property type="evidence" value="ECO:0007669"/>
    <property type="project" value="TreeGrafter"/>
</dbReference>
<proteinExistence type="inferred from homology"/>
<keyword evidence="8" id="KW-0862">Zinc</keyword>
<dbReference type="GO" id="GO:0046513">
    <property type="term" value="P:ceramide biosynthetic process"/>
    <property type="evidence" value="ECO:0007669"/>
    <property type="project" value="TreeGrafter"/>
</dbReference>
<feature type="binding site" evidence="8">
    <location>
        <position position="279"/>
    </location>
    <ligand>
        <name>Zn(2+)</name>
        <dbReference type="ChEBI" id="CHEBI:29105"/>
        <note>catalytic</note>
    </ligand>
</feature>
<evidence type="ECO:0000256" key="5">
    <source>
        <dbReference type="ARBA" id="ARBA00022989"/>
    </source>
</evidence>
<keyword evidence="4" id="KW-0378">Hydrolase</keyword>
<keyword evidence="5 9" id="KW-1133">Transmembrane helix</keyword>
<keyword evidence="3 9" id="KW-0812">Transmembrane</keyword>
<feature type="transmembrane region" description="Helical" evidence="9">
    <location>
        <begin position="223"/>
        <end position="247"/>
    </location>
</feature>
<comment type="subcellular location">
    <subcellularLocation>
        <location evidence="1">Membrane</location>
        <topology evidence="1">Multi-pass membrane protein</topology>
    </subcellularLocation>
</comment>
<dbReference type="Proteomes" id="UP000007129">
    <property type="component" value="Unassembled WGS sequence"/>
</dbReference>
<dbReference type="InParanoid" id="K2RSB7"/>
<feature type="transmembrane region" description="Helical" evidence="9">
    <location>
        <begin position="276"/>
        <end position="296"/>
    </location>
</feature>
<feature type="binding site" evidence="7">
    <location>
        <position position="29"/>
    </location>
    <ligand>
        <name>Ca(2+)</name>
        <dbReference type="ChEBI" id="CHEBI:29108"/>
    </ligand>
</feature>
<feature type="transmembrane region" description="Helical" evidence="9">
    <location>
        <begin position="159"/>
        <end position="179"/>
    </location>
</feature>
<dbReference type="HOGENOM" id="CLU_063293_2_0_1"/>
<dbReference type="PANTHER" id="PTHR46187:SF3">
    <property type="entry name" value="ALKALINE CERAMIDASE 3"/>
    <property type="match status" value="1"/>
</dbReference>
<feature type="transmembrane region" description="Helical" evidence="9">
    <location>
        <begin position="127"/>
        <end position="147"/>
    </location>
</feature>
<evidence type="ECO:0000256" key="2">
    <source>
        <dbReference type="ARBA" id="ARBA00009780"/>
    </source>
</evidence>
<comment type="similarity">
    <text evidence="2">Belongs to the alkaline ceramidase family.</text>
</comment>
<feature type="transmembrane region" description="Helical" evidence="9">
    <location>
        <begin position="72"/>
        <end position="92"/>
    </location>
</feature>
<keyword evidence="7" id="KW-0106">Calcium</keyword>
<dbReference type="InterPro" id="IPR008901">
    <property type="entry name" value="ACER"/>
</dbReference>
<dbReference type="GO" id="GO:0046872">
    <property type="term" value="F:metal ion binding"/>
    <property type="evidence" value="ECO:0007669"/>
    <property type="project" value="UniProtKB-KW"/>
</dbReference>
<evidence type="ECO:0000256" key="8">
    <source>
        <dbReference type="PIRSR" id="PIRSR608901-2"/>
    </source>
</evidence>